<evidence type="ECO:0000313" key="2">
    <source>
        <dbReference type="EMBL" id="TBX45686.1"/>
    </source>
</evidence>
<dbReference type="InterPro" id="IPR041183">
    <property type="entry name" value="Cyclophilin-like"/>
</dbReference>
<reference evidence="2 3" key="1">
    <citation type="submission" date="2019-01" db="EMBL/GenBank/DDBJ databases">
        <title>Draft genome sequence of Lactobacillus paraplantarum OSY-TC318, a Producer of the novel lantibiotic Paraplantaracin TC318.</title>
        <authorList>
            <person name="Hussein W.E."/>
            <person name="Huang E."/>
            <person name="Yousef A.E."/>
        </authorList>
    </citation>
    <scope>NUCLEOTIDE SEQUENCE [LARGE SCALE GENOMIC DNA]</scope>
    <source>
        <strain evidence="2 3">OSY-TC318</strain>
    </source>
</reference>
<dbReference type="Gene3D" id="2.40.100.20">
    <property type="match status" value="1"/>
</dbReference>
<dbReference type="Pfam" id="PF18050">
    <property type="entry name" value="Cyclophil_like2"/>
    <property type="match status" value="1"/>
</dbReference>
<organism evidence="2 3">
    <name type="scientific">Lactiplantibacillus paraplantarum</name>
    <dbReference type="NCBI Taxonomy" id="60520"/>
    <lineage>
        <taxon>Bacteria</taxon>
        <taxon>Bacillati</taxon>
        <taxon>Bacillota</taxon>
        <taxon>Bacilli</taxon>
        <taxon>Lactobacillales</taxon>
        <taxon>Lactobacillaceae</taxon>
        <taxon>Lactiplantibacillus</taxon>
    </lineage>
</organism>
<name>A0A4Q9Y1X9_9LACO</name>
<evidence type="ECO:0000313" key="3">
    <source>
        <dbReference type="Proteomes" id="UP000292648"/>
    </source>
</evidence>
<protein>
    <recommendedName>
        <fullName evidence="1">Cyclophilin-like domain-containing protein</fullName>
    </recommendedName>
</protein>
<proteinExistence type="predicted"/>
<sequence>MQTVKITVNGQVMTANFDENATSAALLAQMPMELPMLNLYSRELTYRFDSALPANEVHTSGYAVGDIAYWTPRHSFVIFYKQAGEVISDLQKIGHINNGDLTQFRSLGTVVVEFEKA</sequence>
<dbReference type="Proteomes" id="UP000292648">
    <property type="component" value="Unassembled WGS sequence"/>
</dbReference>
<dbReference type="AlphaFoldDB" id="A0A4Q9Y1X9"/>
<dbReference type="SUPFAM" id="SSF50891">
    <property type="entry name" value="Cyclophilin-like"/>
    <property type="match status" value="1"/>
</dbReference>
<dbReference type="EMBL" id="SEHH01000046">
    <property type="protein sequence ID" value="TBX45686.1"/>
    <property type="molecule type" value="Genomic_DNA"/>
</dbReference>
<gene>
    <name evidence="2" type="ORF">EUZ87_05775</name>
</gene>
<evidence type="ECO:0000259" key="1">
    <source>
        <dbReference type="Pfam" id="PF18050"/>
    </source>
</evidence>
<feature type="domain" description="Cyclophilin-like" evidence="1">
    <location>
        <begin position="6"/>
        <end position="114"/>
    </location>
</feature>
<dbReference type="InterPro" id="IPR029000">
    <property type="entry name" value="Cyclophilin-like_dom_sf"/>
</dbReference>
<accession>A0A4Q9Y1X9</accession>
<comment type="caution">
    <text evidence="2">The sequence shown here is derived from an EMBL/GenBank/DDBJ whole genome shotgun (WGS) entry which is preliminary data.</text>
</comment>